<evidence type="ECO:0000256" key="2">
    <source>
        <dbReference type="ARBA" id="ARBA00022827"/>
    </source>
</evidence>
<feature type="domain" description="FAD-binding" evidence="3">
    <location>
        <begin position="7"/>
        <end position="363"/>
    </location>
</feature>
<gene>
    <name evidence="4" type="ORF">CEY11_22040</name>
</gene>
<reference evidence="5" key="1">
    <citation type="submission" date="2017-06" db="EMBL/GenBank/DDBJ databases">
        <title>Herbaspirillum phytohormonus sp. nov., isolated from the root nodule of Robinia pseudoacacia in lead-zinc mine.</title>
        <authorList>
            <person name="Fan M."/>
            <person name="Lin Y."/>
        </authorList>
    </citation>
    <scope>NUCLEOTIDE SEQUENCE [LARGE SCALE GENOMIC DNA]</scope>
    <source>
        <strain evidence="5">SC-089</strain>
    </source>
</reference>
<name>A0A225M0C6_9BURK</name>
<dbReference type="GO" id="GO:0071949">
    <property type="term" value="F:FAD binding"/>
    <property type="evidence" value="ECO:0007669"/>
    <property type="project" value="InterPro"/>
</dbReference>
<evidence type="ECO:0000313" key="5">
    <source>
        <dbReference type="Proteomes" id="UP000214603"/>
    </source>
</evidence>
<dbReference type="AlphaFoldDB" id="A0A225M0C6"/>
<dbReference type="GO" id="GO:0016709">
    <property type="term" value="F:oxidoreductase activity, acting on paired donors, with incorporation or reduction of molecular oxygen, NAD(P)H as one donor, and incorporation of one atom of oxygen"/>
    <property type="evidence" value="ECO:0007669"/>
    <property type="project" value="UniProtKB-ARBA"/>
</dbReference>
<accession>A0A225M0C6</accession>
<dbReference type="SUPFAM" id="SSF51905">
    <property type="entry name" value="FAD/NAD(P)-binding domain"/>
    <property type="match status" value="1"/>
</dbReference>
<dbReference type="InterPro" id="IPR002938">
    <property type="entry name" value="FAD-bd"/>
</dbReference>
<dbReference type="Gene3D" id="3.30.9.10">
    <property type="entry name" value="D-Amino Acid Oxidase, subunit A, domain 2"/>
    <property type="match status" value="1"/>
</dbReference>
<evidence type="ECO:0000256" key="1">
    <source>
        <dbReference type="ARBA" id="ARBA00022630"/>
    </source>
</evidence>
<protein>
    <submittedName>
        <fullName evidence="4">2-polyprenyl-6-methoxyphenol hydroxylase</fullName>
    </submittedName>
</protein>
<dbReference type="PRINTS" id="PR00420">
    <property type="entry name" value="RNGMNOXGNASE"/>
</dbReference>
<dbReference type="Gene3D" id="3.50.50.60">
    <property type="entry name" value="FAD/NAD(P)-binding domain"/>
    <property type="match status" value="1"/>
</dbReference>
<dbReference type="Gene3D" id="3.40.30.120">
    <property type="match status" value="1"/>
</dbReference>
<dbReference type="Pfam" id="PF01494">
    <property type="entry name" value="FAD_binding_3"/>
    <property type="match status" value="1"/>
</dbReference>
<sequence>MSEAAVDVPVLIVGGGPVGLAMSIDLSRRGVRSVLLEQGNGTIEHPRTGLVAIRTMEAFRMWGISEQVRACGFPEDYDLSMVFCTSLNGLLLDREPYPSMRDSLTPPETPEKKQRCPQLWLQPILTEAALACADADILFEHRFLRLEQDEESVCAEVLDLRTGNKKQLRAKYLLGCDGASSLVREQVGITMRGRLLSYSINILIKAVGLAGKHAMGQAERYMFVGPEGMWGNLTVVDGADIWRLTVLGSEEKMDLASFDADAWVRRALGGPRGPQPEFEVLSVTPWRRSEMLADSYGVGRVLLVGDSAHTMSPTGGMGMNTGIQEVLDLGWKLKGMLDGWGGPALLRSYEVERRPIAQRNTSFSTQNFQAWQDTPDSRSVCDESPDGERTRAVLGKRLRDSTRVEWESMGLQIGHRYRESPICVADGTAPVPDDFRVYVPNARPGARAPHVWLKSGKSILDLFGRSFVLLKFSRGNTEDVQTMLSAFSTQRVPFEVAILDDEPEAARLYAAKLVLVRPDGHVAWRGDTSGDAHHILNVVRGAA</sequence>
<dbReference type="EMBL" id="NJIH01000014">
    <property type="protein sequence ID" value="OWT54835.1"/>
    <property type="molecule type" value="Genomic_DNA"/>
</dbReference>
<dbReference type="RefSeq" id="WP_088605583.1">
    <property type="nucleotide sequence ID" value="NZ_NJIH01000014.1"/>
</dbReference>
<keyword evidence="1" id="KW-0285">Flavoprotein</keyword>
<dbReference type="Proteomes" id="UP000214603">
    <property type="component" value="Unassembled WGS sequence"/>
</dbReference>
<evidence type="ECO:0000259" key="3">
    <source>
        <dbReference type="Pfam" id="PF01494"/>
    </source>
</evidence>
<comment type="caution">
    <text evidence="4">The sequence shown here is derived from an EMBL/GenBank/DDBJ whole genome shotgun (WGS) entry which is preliminary data.</text>
</comment>
<dbReference type="Pfam" id="PF21274">
    <property type="entry name" value="Rng_hyd_C"/>
    <property type="match status" value="1"/>
</dbReference>
<dbReference type="OrthoDB" id="3443359at2"/>
<organism evidence="4 5">
    <name type="scientific">Candidimonas nitroreducens</name>
    <dbReference type="NCBI Taxonomy" id="683354"/>
    <lineage>
        <taxon>Bacteria</taxon>
        <taxon>Pseudomonadati</taxon>
        <taxon>Pseudomonadota</taxon>
        <taxon>Betaproteobacteria</taxon>
        <taxon>Burkholderiales</taxon>
        <taxon>Alcaligenaceae</taxon>
        <taxon>Candidimonas</taxon>
    </lineage>
</organism>
<dbReference type="PANTHER" id="PTHR43004:SF21">
    <property type="entry name" value="FAD-BINDING DOMAIN-CONTAINING PROTEIN-RELATED"/>
    <property type="match status" value="1"/>
</dbReference>
<keyword evidence="5" id="KW-1185">Reference proteome</keyword>
<evidence type="ECO:0000313" key="4">
    <source>
        <dbReference type="EMBL" id="OWT54835.1"/>
    </source>
</evidence>
<proteinExistence type="predicted"/>
<dbReference type="InterPro" id="IPR050641">
    <property type="entry name" value="RIFMO-like"/>
</dbReference>
<dbReference type="PANTHER" id="PTHR43004">
    <property type="entry name" value="TRK SYSTEM POTASSIUM UPTAKE PROTEIN"/>
    <property type="match status" value="1"/>
</dbReference>
<dbReference type="NCBIfam" id="NF004780">
    <property type="entry name" value="PRK06126.1"/>
    <property type="match status" value="1"/>
</dbReference>
<dbReference type="InterPro" id="IPR036188">
    <property type="entry name" value="FAD/NAD-bd_sf"/>
</dbReference>
<keyword evidence="2" id="KW-0274">FAD</keyword>